<dbReference type="SUPFAM" id="SSF55781">
    <property type="entry name" value="GAF domain-like"/>
    <property type="match status" value="1"/>
</dbReference>
<evidence type="ECO:0000313" key="6">
    <source>
        <dbReference type="EMBL" id="USY18142.1"/>
    </source>
</evidence>
<evidence type="ECO:0000256" key="3">
    <source>
        <dbReference type="ARBA" id="ARBA00023015"/>
    </source>
</evidence>
<evidence type="ECO:0000313" key="7">
    <source>
        <dbReference type="Proteomes" id="UP001055940"/>
    </source>
</evidence>
<dbReference type="SUPFAM" id="SSF52172">
    <property type="entry name" value="CheY-like"/>
    <property type="match status" value="1"/>
</dbReference>
<dbReference type="InterPro" id="IPR011006">
    <property type="entry name" value="CheY-like_superfamily"/>
</dbReference>
<name>A0ABY5D294_9ACTN</name>
<dbReference type="InterPro" id="IPR036388">
    <property type="entry name" value="WH-like_DNA-bd_sf"/>
</dbReference>
<sequence length="256" mass="27797">MNDPVPQEPERESQLVGTFVRLADTLVDDYDIPEVLHQLALHCVEFLGASAAALMLSDQRDGLQLVASSDERSRLLELFQLQTDEGPCIDSFRSGEAVVATDLSTDLPRWPVFAPRAMEHGFRSVYALPLRLRQDTIGTLNLFGHLPGTLPPEDAKVAQALADIATIGILQERTIRHGEVLTAQLQGALNSRITIEQAKGLLAHAGGLDMEQAFQALRGYARSHSTRLSDIAYALATGQLHPGRVLGLGHGRPGDL</sequence>
<keyword evidence="2" id="KW-0418">Kinase</keyword>
<dbReference type="Pfam" id="PF03861">
    <property type="entry name" value="ANTAR"/>
    <property type="match status" value="1"/>
</dbReference>
<dbReference type="InterPro" id="IPR029016">
    <property type="entry name" value="GAF-like_dom_sf"/>
</dbReference>
<dbReference type="SMART" id="SM00065">
    <property type="entry name" value="GAF"/>
    <property type="match status" value="1"/>
</dbReference>
<evidence type="ECO:0000256" key="1">
    <source>
        <dbReference type="ARBA" id="ARBA00022679"/>
    </source>
</evidence>
<dbReference type="InterPro" id="IPR012074">
    <property type="entry name" value="GAF_ANTAR"/>
</dbReference>
<dbReference type="InterPro" id="IPR005561">
    <property type="entry name" value="ANTAR"/>
</dbReference>
<dbReference type="EMBL" id="CP099837">
    <property type="protein sequence ID" value="USY18142.1"/>
    <property type="molecule type" value="Genomic_DNA"/>
</dbReference>
<accession>A0ABY5D294</accession>
<gene>
    <name evidence="6" type="ORF">NE857_22815</name>
</gene>
<keyword evidence="1" id="KW-0808">Transferase</keyword>
<evidence type="ECO:0000259" key="5">
    <source>
        <dbReference type="PROSITE" id="PS50921"/>
    </source>
</evidence>
<evidence type="ECO:0000256" key="4">
    <source>
        <dbReference type="ARBA" id="ARBA00023163"/>
    </source>
</evidence>
<dbReference type="SMART" id="SM01012">
    <property type="entry name" value="ANTAR"/>
    <property type="match status" value="1"/>
</dbReference>
<keyword evidence="4" id="KW-0804">Transcription</keyword>
<keyword evidence="3" id="KW-0805">Transcription regulation</keyword>
<dbReference type="PIRSF" id="PIRSF036625">
    <property type="entry name" value="GAF_ANTAR"/>
    <property type="match status" value="1"/>
</dbReference>
<evidence type="ECO:0000256" key="2">
    <source>
        <dbReference type="ARBA" id="ARBA00022777"/>
    </source>
</evidence>
<protein>
    <submittedName>
        <fullName evidence="6">GAF and ANTAR domain-containing protein</fullName>
    </submittedName>
</protein>
<keyword evidence="7" id="KW-1185">Reference proteome</keyword>
<dbReference type="Gene3D" id="1.10.10.10">
    <property type="entry name" value="Winged helix-like DNA-binding domain superfamily/Winged helix DNA-binding domain"/>
    <property type="match status" value="1"/>
</dbReference>
<reference evidence="6" key="1">
    <citation type="submission" date="2022-06" db="EMBL/GenBank/DDBJ databases">
        <authorList>
            <person name="Ping M."/>
        </authorList>
    </citation>
    <scope>NUCLEOTIDE SEQUENCE</scope>
    <source>
        <strain evidence="6">JCM11759T</strain>
    </source>
</reference>
<feature type="domain" description="ANTAR" evidence="5">
    <location>
        <begin position="175"/>
        <end position="236"/>
    </location>
</feature>
<dbReference type="Gene3D" id="3.30.450.40">
    <property type="match status" value="1"/>
</dbReference>
<dbReference type="RefSeq" id="WP_254417603.1">
    <property type="nucleotide sequence ID" value="NZ_BAAAJB010000077.1"/>
</dbReference>
<proteinExistence type="predicted"/>
<organism evidence="6 7">
    <name type="scientific">Nocardiopsis exhalans</name>
    <dbReference type="NCBI Taxonomy" id="163604"/>
    <lineage>
        <taxon>Bacteria</taxon>
        <taxon>Bacillati</taxon>
        <taxon>Actinomycetota</taxon>
        <taxon>Actinomycetes</taxon>
        <taxon>Streptosporangiales</taxon>
        <taxon>Nocardiopsidaceae</taxon>
        <taxon>Nocardiopsis</taxon>
    </lineage>
</organism>
<dbReference type="PROSITE" id="PS50921">
    <property type="entry name" value="ANTAR"/>
    <property type="match status" value="1"/>
</dbReference>
<dbReference type="Pfam" id="PF13185">
    <property type="entry name" value="GAF_2"/>
    <property type="match status" value="1"/>
</dbReference>
<dbReference type="Proteomes" id="UP001055940">
    <property type="component" value="Chromosome"/>
</dbReference>
<dbReference type="InterPro" id="IPR003018">
    <property type="entry name" value="GAF"/>
</dbReference>